<dbReference type="AlphaFoldDB" id="A0A1G7NG57"/>
<keyword evidence="3" id="KW-1185">Reference proteome</keyword>
<proteinExistence type="predicted"/>
<evidence type="ECO:0000256" key="1">
    <source>
        <dbReference type="SAM" id="MobiDB-lite"/>
    </source>
</evidence>
<dbReference type="STRING" id="1550231.SAMN05660662_3146"/>
<reference evidence="3" key="1">
    <citation type="submission" date="2016-10" db="EMBL/GenBank/DDBJ databases">
        <authorList>
            <person name="Varghese N."/>
            <person name="Submissions S."/>
        </authorList>
    </citation>
    <scope>NUCLEOTIDE SEQUENCE [LARGE SCALE GENOMIC DNA]</scope>
    <source>
        <strain evidence="3">DSM 44268</strain>
    </source>
</reference>
<feature type="region of interest" description="Disordered" evidence="1">
    <location>
        <begin position="385"/>
        <end position="409"/>
    </location>
</feature>
<protein>
    <submittedName>
        <fullName evidence="2">Uncharacterized protein</fullName>
    </submittedName>
</protein>
<name>A0A1G7NG57_9ACTN</name>
<gene>
    <name evidence="2" type="ORF">SAMN05660662_3146</name>
</gene>
<evidence type="ECO:0000313" key="3">
    <source>
        <dbReference type="Proteomes" id="UP000199406"/>
    </source>
</evidence>
<dbReference type="Proteomes" id="UP000199406">
    <property type="component" value="Unassembled WGS sequence"/>
</dbReference>
<sequence>MLVATLVAVGLTGCSDAERGPGRPPAGGDELVVEALPLEAPVLLDPLPEGMRLMGLSYDPPGSDLVHNQASGDYEPSRATLYGDPDLADTLDGPVLLVGTSSGSASIAGPPYDVPGEREVELGGRTARVVPDSDRTWVVFESSDYTEFVVGRGVDEDELVAAARGADFESATATVAPDAVPARLEPLIAGSPQDRPGGSSGEHMFLEGDSSWVAVDVVRADPRLAALWGFWAEDASGTSVRGHPGSAGALQDANVGDRDARGRIWAEDGMVLSVVVTQYEDADVRPSRSRDELLDEVVDNLRVGTWEEFEALDGEIRTRPPTPEEVGCGEDRSFVSGVEGDVRWAFSVQPGSSGGDGWFFCATELASGSSGGNFLAAPLGELVSSTGGASSRPDGSGDGVVGGVAPPGTTRVTVTTFDGRTLEAQLSADGPRPGERVWGAFVPPVEPPPGSPPLLTATAYDAAGVVLDSTAV</sequence>
<dbReference type="EMBL" id="FNBT01000006">
    <property type="protein sequence ID" value="SDF73085.1"/>
    <property type="molecule type" value="Genomic_DNA"/>
</dbReference>
<evidence type="ECO:0000313" key="2">
    <source>
        <dbReference type="EMBL" id="SDF73085.1"/>
    </source>
</evidence>
<accession>A0A1G7NG57</accession>
<organism evidence="2 3">
    <name type="scientific">Blastococcus aurantiacus</name>
    <dbReference type="NCBI Taxonomy" id="1550231"/>
    <lineage>
        <taxon>Bacteria</taxon>
        <taxon>Bacillati</taxon>
        <taxon>Actinomycetota</taxon>
        <taxon>Actinomycetes</taxon>
        <taxon>Geodermatophilales</taxon>
        <taxon>Geodermatophilaceae</taxon>
        <taxon>Blastococcus</taxon>
    </lineage>
</organism>